<dbReference type="Proteomes" id="UP000285405">
    <property type="component" value="Unassembled WGS sequence"/>
</dbReference>
<sequence length="219" mass="24884">MSEPIYINSSSSHVEILDQDLVYNSNIFNNSIEEVIQNSDSFEEPSLDPFKTEFYQSFPHDNESNVNLLNSDDKAFHHDGEVTITNPPVRMYRSSEEVETAINEFSRDQGFEITRGGKSTGSRLSNRPGRCSKLTDCPWAIMIYTYNIQDPNGSEAQWSFRFGKSTEHNHGGVNASGLAHHRRQARGKEVSQFIKRTVTAGVEPKRARILTYQQFSDRA</sequence>
<comment type="caution">
    <text evidence="1">The sequence shown here is derived from an EMBL/GenBank/DDBJ whole genome shotgun (WGS) entry which is preliminary data.</text>
</comment>
<evidence type="ECO:0000313" key="1">
    <source>
        <dbReference type="EMBL" id="RKF83465.1"/>
    </source>
</evidence>
<dbReference type="AlphaFoldDB" id="A0A420J9J9"/>
<dbReference type="OrthoDB" id="4579506at2759"/>
<accession>A0A420J9J9</accession>
<organism evidence="1 2">
    <name type="scientific">Golovinomyces cichoracearum</name>
    <dbReference type="NCBI Taxonomy" id="62708"/>
    <lineage>
        <taxon>Eukaryota</taxon>
        <taxon>Fungi</taxon>
        <taxon>Dikarya</taxon>
        <taxon>Ascomycota</taxon>
        <taxon>Pezizomycotina</taxon>
        <taxon>Leotiomycetes</taxon>
        <taxon>Erysiphales</taxon>
        <taxon>Erysiphaceae</taxon>
        <taxon>Golovinomyces</taxon>
    </lineage>
</organism>
<reference evidence="1 2" key="1">
    <citation type="journal article" date="2018" name="BMC Genomics">
        <title>Comparative genome analyses reveal sequence features reflecting distinct modes of host-adaptation between dicot and monocot powdery mildew.</title>
        <authorList>
            <person name="Wu Y."/>
            <person name="Ma X."/>
            <person name="Pan Z."/>
            <person name="Kale S.D."/>
            <person name="Song Y."/>
            <person name="King H."/>
            <person name="Zhang Q."/>
            <person name="Presley C."/>
            <person name="Deng X."/>
            <person name="Wei C.I."/>
            <person name="Xiao S."/>
        </authorList>
    </citation>
    <scope>NUCLEOTIDE SEQUENCE [LARGE SCALE GENOMIC DNA]</scope>
    <source>
        <strain evidence="1">UCSC1</strain>
    </source>
</reference>
<proteinExistence type="predicted"/>
<protein>
    <submittedName>
        <fullName evidence="1">Uncharacterized protein</fullName>
    </submittedName>
</protein>
<evidence type="ECO:0000313" key="2">
    <source>
        <dbReference type="Proteomes" id="UP000285405"/>
    </source>
</evidence>
<name>A0A420J9J9_9PEZI</name>
<dbReference type="EMBL" id="MCBR01000268">
    <property type="protein sequence ID" value="RKF83465.1"/>
    <property type="molecule type" value="Genomic_DNA"/>
</dbReference>
<gene>
    <name evidence="1" type="ORF">GcC1_002033</name>
</gene>